<dbReference type="InterPro" id="IPR023996">
    <property type="entry name" value="TonB-dep_OMP_SusC/RagA"/>
</dbReference>
<dbReference type="InterPro" id="IPR012910">
    <property type="entry name" value="Plug_dom"/>
</dbReference>
<proteinExistence type="inferred from homology"/>
<accession>A0A1D3UCQ3</accession>
<dbReference type="PROSITE" id="PS52016">
    <property type="entry name" value="TONB_DEPENDENT_REC_3"/>
    <property type="match status" value="1"/>
</dbReference>
<protein>
    <submittedName>
        <fullName evidence="9">TonB-dependent receptor SusC</fullName>
    </submittedName>
</protein>
<gene>
    <name evidence="9" type="primary">susC_3</name>
    <name evidence="9" type="ORF">TFUB20_00161</name>
</gene>
<evidence type="ECO:0000256" key="3">
    <source>
        <dbReference type="ARBA" id="ARBA00022452"/>
    </source>
</evidence>
<keyword evidence="3 7" id="KW-1134">Transmembrane beta strand</keyword>
<name>A0A1D3UCQ3_TANFO</name>
<dbReference type="NCBIfam" id="TIGR04056">
    <property type="entry name" value="OMP_RagA_SusC"/>
    <property type="match status" value="1"/>
</dbReference>
<dbReference type="Pfam" id="PF07715">
    <property type="entry name" value="Plug"/>
    <property type="match status" value="1"/>
</dbReference>
<dbReference type="InterPro" id="IPR008969">
    <property type="entry name" value="CarboxyPept-like_regulatory"/>
</dbReference>
<sequence>MNENLLQKKNETWSLKRLFVFLVPLFLVLPVYSQITVNIQNVPLRQALGEIEKVSDYRFFYSESLTVLNHKCSLRVTDASIDAVMRELLADTNVTYEKNNLIIALIEKGVKNQKSKIVVRGRITDTQNEPVVGANIIEEGASGNGTISNADGAFTLEVNQGAILKISYLGYRDVILRTTGKTSFEVVLEEDTKALDEVVVTALGIKREEKALGYAVQKIDGESLQKVSGVDVSTSLTGKIAGLLVRNPTDFNVVQSITIRGEEPLLVIDGVAYANKTLRDISSEDIESINVLKGATASALYGFRGSNGAILITTKNGSSGKIGVTVDFTTNTLFSSGYLAVPEKQSVYGRGKDNAYDKNSTESWGTFMDGSIKNQWDPFLKEYRDYEYLPVGKNNFKNFLEKGYITNNNVNVSFKGKEIALRSSVNWTQNKGLYPNSRLNKYSYTLGGDIQLGKFQLSSNMSYAKRESPNMGFNSYKGYDPMYSLLINSSADFNILDYKNNYWLKEGEIQNYTYRSQVNNPYFDSYEKTNEVSRDIFNADLSASYQIAEWLKATVRSGLDFYIDRGKLRVSRGSFVSTGDTGIPGNPYTWNGTKTGAYLTGRTQGFSMNNDFLLTGNRTVFDRLEVDYLAGGTIFYRRDDNINAQTDGGIFAPGFFSLKASVKPPKIGESMHEQQVNSLFGRLALAWNKMIYAEVTGRNDWSSTLAGPHVPKSDMSYFYPSVSGSFVVSELLPESARTWLDLLKIRSSWTQSKTPAAIYAINQGFSVTTGTWNNMNGASAPHTIYPASVRPNASQTYEVGVQGIFLKNRLSVDVSYYDKNMYDFLKNASISPASGMTNIFVNLDERISRRGWEVSVTATPVKTQEWQWDMAFNWSTYKRVYTQLDSVYSTKKPWIKKGERVDAYVANDFMKVPGTNDYIYHNGRLQKSKYQSVMGYSDPDWLWGFHTTLRYKDFSLFLSFDGVVGGLMGTRTESYMWQMGVHPQSVTPERAKDVENPGSLNYLGQGVKVVSGKVTFDTDGNITSDTRTYAPNDVYTTYKQAMQDLHASSAWGGSASPADIYSKTFIKLREVSLTYHVPRLFLEKWGPVKNASISFIGQNVFLWAKDFKYSDPDGGNEDFADPSVRYLGANIKLTF</sequence>
<keyword evidence="5 7" id="KW-0472">Membrane</keyword>
<dbReference type="NCBIfam" id="TIGR04057">
    <property type="entry name" value="SusC_RagA_signa"/>
    <property type="match status" value="1"/>
</dbReference>
<dbReference type="InterPro" id="IPR023997">
    <property type="entry name" value="TonB-dep_OMP_SusC/RagA_CS"/>
</dbReference>
<dbReference type="Gene3D" id="2.40.170.20">
    <property type="entry name" value="TonB-dependent receptor, beta-barrel domain"/>
    <property type="match status" value="1"/>
</dbReference>
<dbReference type="OrthoDB" id="9768177at2"/>
<comment type="subcellular location">
    <subcellularLocation>
        <location evidence="1 7">Cell outer membrane</location>
        <topology evidence="1 7">Multi-pass membrane protein</topology>
    </subcellularLocation>
</comment>
<evidence type="ECO:0000313" key="9">
    <source>
        <dbReference type="EMBL" id="SCQ17906.1"/>
    </source>
</evidence>
<dbReference type="Proteomes" id="UP000182057">
    <property type="component" value="Unassembled WGS sequence"/>
</dbReference>
<keyword evidence="4 7" id="KW-0812">Transmembrane</keyword>
<dbReference type="InterPro" id="IPR039426">
    <property type="entry name" value="TonB-dep_rcpt-like"/>
</dbReference>
<dbReference type="SUPFAM" id="SSF56935">
    <property type="entry name" value="Porins"/>
    <property type="match status" value="1"/>
</dbReference>
<evidence type="ECO:0000256" key="5">
    <source>
        <dbReference type="ARBA" id="ARBA00023136"/>
    </source>
</evidence>
<reference evidence="9 10" key="1">
    <citation type="submission" date="2016-09" db="EMBL/GenBank/DDBJ databases">
        <authorList>
            <person name="Capua I."/>
            <person name="De Benedictis P."/>
            <person name="Joannis T."/>
            <person name="Lombin L.H."/>
            <person name="Cattoli G."/>
        </authorList>
    </citation>
    <scope>NUCLEOTIDE SEQUENCE [LARGE SCALE GENOMIC DNA]</scope>
    <source>
        <strain evidence="9 10">UB20</strain>
    </source>
</reference>
<evidence type="ECO:0000256" key="7">
    <source>
        <dbReference type="PROSITE-ProRule" id="PRU01360"/>
    </source>
</evidence>
<evidence type="ECO:0000256" key="1">
    <source>
        <dbReference type="ARBA" id="ARBA00004571"/>
    </source>
</evidence>
<evidence type="ECO:0000259" key="8">
    <source>
        <dbReference type="Pfam" id="PF07715"/>
    </source>
</evidence>
<dbReference type="Pfam" id="PF13715">
    <property type="entry name" value="CarbopepD_reg_2"/>
    <property type="match status" value="1"/>
</dbReference>
<keyword evidence="9" id="KW-0675">Receptor</keyword>
<keyword evidence="6 7" id="KW-0998">Cell outer membrane</keyword>
<dbReference type="SUPFAM" id="SSF49464">
    <property type="entry name" value="Carboxypeptidase regulatory domain-like"/>
    <property type="match status" value="1"/>
</dbReference>
<dbReference type="EMBL" id="FMMM01000014">
    <property type="protein sequence ID" value="SCQ17906.1"/>
    <property type="molecule type" value="Genomic_DNA"/>
</dbReference>
<dbReference type="Gene3D" id="2.170.130.10">
    <property type="entry name" value="TonB-dependent receptor, plug domain"/>
    <property type="match status" value="1"/>
</dbReference>
<feature type="domain" description="TonB-dependent receptor plug" evidence="8">
    <location>
        <begin position="212"/>
        <end position="309"/>
    </location>
</feature>
<organism evidence="9 10">
    <name type="scientific">Tannerella forsythia</name>
    <name type="common">Bacteroides forsythus</name>
    <dbReference type="NCBI Taxonomy" id="28112"/>
    <lineage>
        <taxon>Bacteria</taxon>
        <taxon>Pseudomonadati</taxon>
        <taxon>Bacteroidota</taxon>
        <taxon>Bacteroidia</taxon>
        <taxon>Bacteroidales</taxon>
        <taxon>Tannerellaceae</taxon>
        <taxon>Tannerella</taxon>
    </lineage>
</organism>
<evidence type="ECO:0000256" key="4">
    <source>
        <dbReference type="ARBA" id="ARBA00022692"/>
    </source>
</evidence>
<keyword evidence="2 7" id="KW-0813">Transport</keyword>
<evidence type="ECO:0000313" key="10">
    <source>
        <dbReference type="Proteomes" id="UP000182057"/>
    </source>
</evidence>
<dbReference type="AlphaFoldDB" id="A0A1D3UCQ3"/>
<comment type="similarity">
    <text evidence="7">Belongs to the TonB-dependent receptor family.</text>
</comment>
<dbReference type="InterPro" id="IPR036942">
    <property type="entry name" value="Beta-barrel_TonB_sf"/>
</dbReference>
<dbReference type="GO" id="GO:0009279">
    <property type="term" value="C:cell outer membrane"/>
    <property type="evidence" value="ECO:0007669"/>
    <property type="project" value="UniProtKB-SubCell"/>
</dbReference>
<dbReference type="InterPro" id="IPR037066">
    <property type="entry name" value="Plug_dom_sf"/>
</dbReference>
<evidence type="ECO:0000256" key="2">
    <source>
        <dbReference type="ARBA" id="ARBA00022448"/>
    </source>
</evidence>
<evidence type="ECO:0000256" key="6">
    <source>
        <dbReference type="ARBA" id="ARBA00023237"/>
    </source>
</evidence>